<proteinExistence type="predicted"/>
<evidence type="ECO:0000256" key="2">
    <source>
        <dbReference type="ARBA" id="ARBA00022553"/>
    </source>
</evidence>
<evidence type="ECO:0000313" key="14">
    <source>
        <dbReference type="Proteomes" id="UP001203058"/>
    </source>
</evidence>
<name>A0ABS9VNJ7_9SPHN</name>
<keyword evidence="4 11" id="KW-0812">Transmembrane</keyword>
<reference evidence="13 14" key="1">
    <citation type="submission" date="2022-03" db="EMBL/GenBank/DDBJ databases">
        <authorList>
            <person name="Jo J.-H."/>
            <person name="Im W.-T."/>
        </authorList>
    </citation>
    <scope>NUCLEOTIDE SEQUENCE [LARGE SCALE GENOMIC DNA]</scope>
    <source>
        <strain evidence="13 14">SM33</strain>
    </source>
</reference>
<organism evidence="13 14">
    <name type="scientific">Sphingomonas telluris</name>
    <dbReference type="NCBI Taxonomy" id="2907998"/>
    <lineage>
        <taxon>Bacteria</taxon>
        <taxon>Pseudomonadati</taxon>
        <taxon>Pseudomonadota</taxon>
        <taxon>Alphaproteobacteria</taxon>
        <taxon>Sphingomonadales</taxon>
        <taxon>Sphingomonadaceae</taxon>
        <taxon>Sphingomonas</taxon>
    </lineage>
</organism>
<evidence type="ECO:0000256" key="11">
    <source>
        <dbReference type="SAM" id="Phobius"/>
    </source>
</evidence>
<gene>
    <name evidence="13" type="ORF">LZ016_07600</name>
</gene>
<comment type="caution">
    <text evidence="13">The sequence shown here is derived from an EMBL/GenBank/DDBJ whole genome shotgun (WGS) entry which is preliminary data.</text>
</comment>
<evidence type="ECO:0000313" key="13">
    <source>
        <dbReference type="EMBL" id="MCH8615962.1"/>
    </source>
</evidence>
<feature type="transmembrane region" description="Helical" evidence="11">
    <location>
        <begin position="97"/>
        <end position="116"/>
    </location>
</feature>
<feature type="transmembrane region" description="Helical" evidence="11">
    <location>
        <begin position="51"/>
        <end position="77"/>
    </location>
</feature>
<keyword evidence="10 11" id="KW-0472">Membrane</keyword>
<feature type="transmembrane region" description="Helical" evidence="11">
    <location>
        <begin position="20"/>
        <end position="39"/>
    </location>
</feature>
<keyword evidence="8 11" id="KW-1133">Transmembrane helix</keyword>
<evidence type="ECO:0000256" key="1">
    <source>
        <dbReference type="ARBA" id="ARBA00004141"/>
    </source>
</evidence>
<keyword evidence="9" id="KW-0902">Two-component regulatory system</keyword>
<sequence>MTIKAVLRRWLESHPFNGRAAIVVGATAVAIPTAIRFAVDGVVSGIPVTGYVPFVLISAVLLGWLNASMVAVASALIGDALFVGPANELLEGPSDVFTVGLFLIVSGVLIGFVELVRRIVAEDDQVEAHREPSGIIFSLEKGVAWARWRGQGEPVRLGPQAEVAEMMEDFLGQVEVAKRLNAHARETRKNAAALARSGISTNA</sequence>
<comment type="subcellular location">
    <subcellularLocation>
        <location evidence="1">Membrane</location>
        <topology evidence="1">Multi-pass membrane protein</topology>
    </subcellularLocation>
</comment>
<keyword evidence="3" id="KW-0808">Transferase</keyword>
<keyword evidence="7" id="KW-0067">ATP-binding</keyword>
<dbReference type="Pfam" id="PF13493">
    <property type="entry name" value="DUF4118"/>
    <property type="match status" value="1"/>
</dbReference>
<keyword evidence="2" id="KW-0597">Phosphoprotein</keyword>
<evidence type="ECO:0000256" key="7">
    <source>
        <dbReference type="ARBA" id="ARBA00022840"/>
    </source>
</evidence>
<protein>
    <submittedName>
        <fullName evidence="13">DUF4118 domain-containing protein</fullName>
    </submittedName>
</protein>
<dbReference type="Proteomes" id="UP001203058">
    <property type="component" value="Unassembled WGS sequence"/>
</dbReference>
<feature type="domain" description="Sensor protein KdpD transmembrane" evidence="12">
    <location>
        <begin position="23"/>
        <end position="118"/>
    </location>
</feature>
<evidence type="ECO:0000256" key="6">
    <source>
        <dbReference type="ARBA" id="ARBA00022777"/>
    </source>
</evidence>
<dbReference type="RefSeq" id="WP_241446795.1">
    <property type="nucleotide sequence ID" value="NZ_JAKZHW010000001.1"/>
</dbReference>
<evidence type="ECO:0000256" key="10">
    <source>
        <dbReference type="ARBA" id="ARBA00023136"/>
    </source>
</evidence>
<dbReference type="Gene3D" id="1.20.120.620">
    <property type="entry name" value="Backbone structure of the membrane domain of e. Coli histidine kinase receptor kdpd"/>
    <property type="match status" value="1"/>
</dbReference>
<evidence type="ECO:0000256" key="4">
    <source>
        <dbReference type="ARBA" id="ARBA00022692"/>
    </source>
</evidence>
<dbReference type="InterPro" id="IPR025201">
    <property type="entry name" value="KdpD_TM"/>
</dbReference>
<keyword evidence="14" id="KW-1185">Reference proteome</keyword>
<evidence type="ECO:0000256" key="5">
    <source>
        <dbReference type="ARBA" id="ARBA00022741"/>
    </source>
</evidence>
<evidence type="ECO:0000256" key="8">
    <source>
        <dbReference type="ARBA" id="ARBA00022989"/>
    </source>
</evidence>
<dbReference type="EMBL" id="JAKZHW010000001">
    <property type="protein sequence ID" value="MCH8615962.1"/>
    <property type="molecule type" value="Genomic_DNA"/>
</dbReference>
<keyword evidence="6" id="KW-0418">Kinase</keyword>
<evidence type="ECO:0000256" key="9">
    <source>
        <dbReference type="ARBA" id="ARBA00023012"/>
    </source>
</evidence>
<evidence type="ECO:0000256" key="3">
    <source>
        <dbReference type="ARBA" id="ARBA00022679"/>
    </source>
</evidence>
<evidence type="ECO:0000259" key="12">
    <source>
        <dbReference type="Pfam" id="PF13493"/>
    </source>
</evidence>
<accession>A0ABS9VNJ7</accession>
<keyword evidence="5" id="KW-0547">Nucleotide-binding</keyword>
<dbReference type="InterPro" id="IPR038318">
    <property type="entry name" value="KdpD_sf"/>
</dbReference>